<reference evidence="2" key="1">
    <citation type="journal article" date="2020" name="Nature">
        <title>Giant virus diversity and host interactions through global metagenomics.</title>
        <authorList>
            <person name="Schulz F."/>
            <person name="Roux S."/>
            <person name="Paez-Espino D."/>
            <person name="Jungbluth S."/>
            <person name="Walsh D.A."/>
            <person name="Denef V.J."/>
            <person name="McMahon K.D."/>
            <person name="Konstantinidis K.T."/>
            <person name="Eloe-Fadrosh E.A."/>
            <person name="Kyrpides N.C."/>
            <person name="Woyke T."/>
        </authorList>
    </citation>
    <scope>NUCLEOTIDE SEQUENCE</scope>
    <source>
        <strain evidence="2">GVMAG-M-3300027708-51</strain>
    </source>
</reference>
<sequence>MPKGVIEKAQETAAEFLWMPEVVAPLYDMMKSLSKTAWVVLTFVLVFMFLLTWYGMYKEAKLAGYQTGVAVIVPPISIAIAGVIVLIILIFFGGMVSPIDVFGFPILHTYPNTCDATHPELHGLLCYKPCPSNRHRVSDVCWADTQENGVGTPVGLEPCPDGWENWGLLCHEPISWRLENGWLWIPSGGRLVGRLDHGGVCPGPQDAGGLPQFDDWYKRWKSASDKKPRTKKKCSEPANAHDTERSCEEQKLVEGAVHVERVDGLCYKQCPSGMTHVPLMPYLCVKTESNGKPMRLDYYDADSKVPSLIQLFGRFNPA</sequence>
<name>A0A6C0JJ31_9ZZZZ</name>
<evidence type="ECO:0000256" key="1">
    <source>
        <dbReference type="SAM" id="Phobius"/>
    </source>
</evidence>
<dbReference type="AlphaFoldDB" id="A0A6C0JJ31"/>
<proteinExistence type="predicted"/>
<organism evidence="2">
    <name type="scientific">viral metagenome</name>
    <dbReference type="NCBI Taxonomy" id="1070528"/>
    <lineage>
        <taxon>unclassified sequences</taxon>
        <taxon>metagenomes</taxon>
        <taxon>organismal metagenomes</taxon>
    </lineage>
</organism>
<keyword evidence="1" id="KW-0812">Transmembrane</keyword>
<keyword evidence="1" id="KW-0472">Membrane</keyword>
<accession>A0A6C0JJ31</accession>
<feature type="transmembrane region" description="Helical" evidence="1">
    <location>
        <begin position="69"/>
        <end position="92"/>
    </location>
</feature>
<evidence type="ECO:0000313" key="2">
    <source>
        <dbReference type="EMBL" id="QHU04447.1"/>
    </source>
</evidence>
<feature type="transmembrane region" description="Helical" evidence="1">
    <location>
        <begin position="36"/>
        <end position="57"/>
    </location>
</feature>
<dbReference type="EMBL" id="MN740401">
    <property type="protein sequence ID" value="QHU04447.1"/>
    <property type="molecule type" value="Genomic_DNA"/>
</dbReference>
<protein>
    <submittedName>
        <fullName evidence="2">Uncharacterized protein</fullName>
    </submittedName>
</protein>
<keyword evidence="1" id="KW-1133">Transmembrane helix</keyword>